<sequence length="190" mass="21285">MTPIATFLAATSAMLLVSLIAILVWSLGREQHYEKQLREKQNEYAEALRRQGELTAEVSKLQGEQSKAAQRAKRMEGLYKERGELIRELGLDPAALERGLAGLHGINAFSRIRVGVSLSATLNRLTLQEYCLATGGQPEKLFQQMNTRLAQGHGGYQQDHHSRELVADMIDDNRIMQPVNPITEDEQMVT</sequence>
<evidence type="ECO:0000313" key="4">
    <source>
        <dbReference type="Proteomes" id="UP000199657"/>
    </source>
</evidence>
<gene>
    <name evidence="3" type="ORF">SAMN04488052_10172</name>
</gene>
<keyword evidence="2" id="KW-0472">Membrane</keyword>
<evidence type="ECO:0000313" key="3">
    <source>
        <dbReference type="EMBL" id="SEO43721.1"/>
    </source>
</evidence>
<evidence type="ECO:0000256" key="1">
    <source>
        <dbReference type="SAM" id="Coils"/>
    </source>
</evidence>
<proteinExistence type="predicted"/>
<dbReference type="STRING" id="406100.SAMN04488052_10172"/>
<evidence type="ECO:0000256" key="2">
    <source>
        <dbReference type="SAM" id="Phobius"/>
    </source>
</evidence>
<protein>
    <submittedName>
        <fullName evidence="3">Uncharacterized protein</fullName>
    </submittedName>
</protein>
<feature type="transmembrane region" description="Helical" evidence="2">
    <location>
        <begin position="6"/>
        <end position="28"/>
    </location>
</feature>
<accession>A0A1H8PPN8</accession>
<organism evidence="3 4">
    <name type="scientific">Aquisalimonas asiatica</name>
    <dbReference type="NCBI Taxonomy" id="406100"/>
    <lineage>
        <taxon>Bacteria</taxon>
        <taxon>Pseudomonadati</taxon>
        <taxon>Pseudomonadota</taxon>
        <taxon>Gammaproteobacteria</taxon>
        <taxon>Chromatiales</taxon>
        <taxon>Ectothiorhodospiraceae</taxon>
        <taxon>Aquisalimonas</taxon>
    </lineage>
</organism>
<dbReference type="EMBL" id="FOEG01000001">
    <property type="protein sequence ID" value="SEO43721.1"/>
    <property type="molecule type" value="Genomic_DNA"/>
</dbReference>
<dbReference type="AlphaFoldDB" id="A0A1H8PPN8"/>
<keyword evidence="4" id="KW-1185">Reference proteome</keyword>
<keyword evidence="1" id="KW-0175">Coiled coil</keyword>
<dbReference type="RefSeq" id="WP_091638953.1">
    <property type="nucleotide sequence ID" value="NZ_FOEG01000001.1"/>
</dbReference>
<feature type="coiled-coil region" evidence="1">
    <location>
        <begin position="30"/>
        <end position="57"/>
    </location>
</feature>
<dbReference type="Proteomes" id="UP000199657">
    <property type="component" value="Unassembled WGS sequence"/>
</dbReference>
<reference evidence="3 4" key="1">
    <citation type="submission" date="2016-10" db="EMBL/GenBank/DDBJ databases">
        <authorList>
            <person name="de Groot N.N."/>
        </authorList>
    </citation>
    <scope>NUCLEOTIDE SEQUENCE [LARGE SCALE GENOMIC DNA]</scope>
    <source>
        <strain evidence="3 4">CGMCC 1.6291</strain>
    </source>
</reference>
<keyword evidence="2" id="KW-0812">Transmembrane</keyword>
<name>A0A1H8PPN8_9GAMM</name>
<keyword evidence="2" id="KW-1133">Transmembrane helix</keyword>